<organism evidence="2">
    <name type="scientific">Lepeophtheirus salmonis</name>
    <name type="common">Salmon louse</name>
    <name type="synonym">Caligus salmonis</name>
    <dbReference type="NCBI Taxonomy" id="72036"/>
    <lineage>
        <taxon>Eukaryota</taxon>
        <taxon>Metazoa</taxon>
        <taxon>Ecdysozoa</taxon>
        <taxon>Arthropoda</taxon>
        <taxon>Crustacea</taxon>
        <taxon>Multicrustacea</taxon>
        <taxon>Hexanauplia</taxon>
        <taxon>Copepoda</taxon>
        <taxon>Siphonostomatoida</taxon>
        <taxon>Caligidae</taxon>
        <taxon>Lepeophtheirus</taxon>
    </lineage>
</organism>
<dbReference type="EMBL" id="HACA01005467">
    <property type="protein sequence ID" value="CDW22828.1"/>
    <property type="molecule type" value="Transcribed_RNA"/>
</dbReference>
<keyword evidence="1" id="KW-1133">Transmembrane helix</keyword>
<keyword evidence="1" id="KW-0472">Membrane</keyword>
<keyword evidence="1" id="KW-0812">Transmembrane</keyword>
<dbReference type="AlphaFoldDB" id="A0A0K2T9Z0"/>
<proteinExistence type="predicted"/>
<name>A0A0K2T9Z0_LEPSM</name>
<evidence type="ECO:0000313" key="2">
    <source>
        <dbReference type="EMBL" id="CDW22828.1"/>
    </source>
</evidence>
<feature type="transmembrane region" description="Helical" evidence="1">
    <location>
        <begin position="26"/>
        <end position="49"/>
    </location>
</feature>
<reference evidence="2" key="1">
    <citation type="submission" date="2014-05" db="EMBL/GenBank/DDBJ databases">
        <authorList>
            <person name="Chronopoulou M."/>
        </authorList>
    </citation>
    <scope>NUCLEOTIDE SEQUENCE</scope>
    <source>
        <tissue evidence="2">Whole organism</tissue>
    </source>
</reference>
<sequence>MNIYILYLYIRVSSFWDIVFYPYNDIFFWWGGTSITLSAKLPCAIFGMMHRAIKNTTSWNAKKRNQKLAL</sequence>
<accession>A0A0K2T9Z0</accession>
<protein>
    <submittedName>
        <fullName evidence="2">Uncharacterized protein</fullName>
    </submittedName>
</protein>
<evidence type="ECO:0000256" key="1">
    <source>
        <dbReference type="SAM" id="Phobius"/>
    </source>
</evidence>